<dbReference type="AlphaFoldDB" id="S3YSF2"/>
<organism evidence="1 2">
    <name type="scientific">Bacteroides stercoris CC31F</name>
    <dbReference type="NCBI Taxonomy" id="1073351"/>
    <lineage>
        <taxon>Bacteria</taxon>
        <taxon>Pseudomonadati</taxon>
        <taxon>Bacteroidota</taxon>
        <taxon>Bacteroidia</taxon>
        <taxon>Bacteroidales</taxon>
        <taxon>Bacteroidaceae</taxon>
        <taxon>Bacteroides</taxon>
    </lineage>
</organism>
<reference evidence="1 2" key="1">
    <citation type="submission" date="2013-05" db="EMBL/GenBank/DDBJ databases">
        <title>The Genome Sequence of Bacteroides stercoris CC31F.</title>
        <authorList>
            <consortium name="The Broad Institute Genomics Platform"/>
            <person name="Earl A."/>
            <person name="Ward D."/>
            <person name="Feldgarden M."/>
            <person name="Gevers D."/>
            <person name="Oliphant K."/>
            <person name="Allen-Vercoe E."/>
            <person name="Walker B."/>
            <person name="Young S."/>
            <person name="Zeng Q."/>
            <person name="Gargeya S."/>
            <person name="Fitzgerald M."/>
            <person name="Haas B."/>
            <person name="Abouelleil A."/>
            <person name="Allen A.W."/>
            <person name="Alvarado L."/>
            <person name="Arachchi H.M."/>
            <person name="Berlin A.M."/>
            <person name="Chapman S.B."/>
            <person name="Gainer-Dewar J."/>
            <person name="Goldberg J."/>
            <person name="Griggs A."/>
            <person name="Gujja S."/>
            <person name="Hansen M."/>
            <person name="Howarth C."/>
            <person name="Imamovic A."/>
            <person name="Ireland A."/>
            <person name="Larimer J."/>
            <person name="McCowan C."/>
            <person name="Murphy C."/>
            <person name="Pearson M."/>
            <person name="Poon T.W."/>
            <person name="Priest M."/>
            <person name="Roberts A."/>
            <person name="Saif S."/>
            <person name="Shea T."/>
            <person name="Sisk P."/>
            <person name="Sykes S."/>
            <person name="Wortman J."/>
            <person name="Nusbaum C."/>
            <person name="Birren B."/>
        </authorList>
    </citation>
    <scope>NUCLEOTIDE SEQUENCE [LARGE SCALE GENOMIC DNA]</scope>
    <source>
        <strain evidence="1 2">CC31F</strain>
    </source>
</reference>
<dbReference type="EMBL" id="ATFP01000023">
    <property type="protein sequence ID" value="EPH20533.1"/>
    <property type="molecule type" value="Genomic_DNA"/>
</dbReference>
<comment type="caution">
    <text evidence="1">The sequence shown here is derived from an EMBL/GenBank/DDBJ whole genome shotgun (WGS) entry which is preliminary data.</text>
</comment>
<dbReference type="HOGENOM" id="CLU_3402176_0_0_10"/>
<protein>
    <submittedName>
        <fullName evidence="1">Uncharacterized protein</fullName>
    </submittedName>
</protein>
<sequence>MTIANEIGKNFTAILTEIIVKFFPILLIRA</sequence>
<dbReference type="Proteomes" id="UP000014614">
    <property type="component" value="Unassembled WGS sequence"/>
</dbReference>
<evidence type="ECO:0000313" key="2">
    <source>
        <dbReference type="Proteomes" id="UP000014614"/>
    </source>
</evidence>
<accession>S3YSF2</accession>
<name>S3YSF2_BACSE</name>
<evidence type="ECO:0000313" key="1">
    <source>
        <dbReference type="EMBL" id="EPH20533.1"/>
    </source>
</evidence>
<proteinExistence type="predicted"/>
<gene>
    <name evidence="1" type="ORF">HMPREF1181_01749</name>
</gene>